<dbReference type="EMBL" id="CP151504">
    <property type="protein sequence ID" value="WZN61821.1"/>
    <property type="molecule type" value="Genomic_DNA"/>
</dbReference>
<keyword evidence="6" id="KW-1185">Reference proteome</keyword>
<gene>
    <name evidence="5" type="ORF">HKI87_04g33560</name>
</gene>
<dbReference type="InterPro" id="IPR038765">
    <property type="entry name" value="Papain-like_cys_pep_sf"/>
</dbReference>
<name>A0AAX4P729_9CHLO</name>
<keyword evidence="5" id="KW-0378">Hydrolase</keyword>
<dbReference type="SMART" id="SM00645">
    <property type="entry name" value="Pept_C1"/>
    <property type="match status" value="1"/>
</dbReference>
<sequence length="322" mass="35502">MKVVAAACLVCLLGLASAARDLGTRPNMAVNPTHVKLVNEDLRSTWKAGESAFFQDKTFEEAKAMMGTRLDGDHTSDPIMTFDHIDDGEIPTEFDARTNWPGLIHPIRNQERCGSCWAFGAVESLADRFAIATNATSPVLSPEDLVSCDELSLGCSGGLVNLAWRYLEKEGAVTEKCFEYMAGDGHVPPCYIKIHGRCDSAEPLVKYKSKNYYRLSTVEDIQKAIMTGGPVEAGFLVHQSFFAYQSGVYSRAWWDFSDLVAGGHAIKIIGWGVENKVPYWLIANSWGPAWGLDGYFKIKRGVNECFIEETVYGGDPDLNHLA</sequence>
<dbReference type="GO" id="GO:0008234">
    <property type="term" value="F:cysteine-type peptidase activity"/>
    <property type="evidence" value="ECO:0007669"/>
    <property type="project" value="InterPro"/>
</dbReference>
<evidence type="ECO:0000259" key="4">
    <source>
        <dbReference type="SMART" id="SM00645"/>
    </source>
</evidence>
<dbReference type="Pfam" id="PF00112">
    <property type="entry name" value="Peptidase_C1"/>
    <property type="match status" value="1"/>
</dbReference>
<dbReference type="InterPro" id="IPR025661">
    <property type="entry name" value="Pept_asp_AS"/>
</dbReference>
<dbReference type="PRINTS" id="PR00705">
    <property type="entry name" value="PAPAIN"/>
</dbReference>
<feature type="chain" id="PRO_5043713487" evidence="3">
    <location>
        <begin position="19"/>
        <end position="322"/>
    </location>
</feature>
<accession>A0AAX4P729</accession>
<dbReference type="InterPro" id="IPR025660">
    <property type="entry name" value="Pept_his_AS"/>
</dbReference>
<feature type="signal peptide" evidence="3">
    <location>
        <begin position="1"/>
        <end position="18"/>
    </location>
</feature>
<proteinExistence type="inferred from homology"/>
<evidence type="ECO:0000313" key="6">
    <source>
        <dbReference type="Proteomes" id="UP001472866"/>
    </source>
</evidence>
<feature type="domain" description="Peptidase C1A papain C-terminal" evidence="4">
    <location>
        <begin position="90"/>
        <end position="315"/>
    </location>
</feature>
<dbReference type="GO" id="GO:0006508">
    <property type="term" value="P:proteolysis"/>
    <property type="evidence" value="ECO:0007669"/>
    <property type="project" value="UniProtKB-KW"/>
</dbReference>
<protein>
    <submittedName>
        <fullName evidence="5">Cathepsin B cysteine protease</fullName>
    </submittedName>
</protein>
<reference evidence="5 6" key="1">
    <citation type="submission" date="2024-03" db="EMBL/GenBank/DDBJ databases">
        <title>Complete genome sequence of the green alga Chloropicon roscoffensis RCC1871.</title>
        <authorList>
            <person name="Lemieux C."/>
            <person name="Pombert J.-F."/>
            <person name="Otis C."/>
            <person name="Turmel M."/>
        </authorList>
    </citation>
    <scope>NUCLEOTIDE SEQUENCE [LARGE SCALE GENOMIC DNA]</scope>
    <source>
        <strain evidence="5 6">RCC1871</strain>
    </source>
</reference>
<dbReference type="Proteomes" id="UP001472866">
    <property type="component" value="Chromosome 04"/>
</dbReference>
<dbReference type="InterPro" id="IPR000169">
    <property type="entry name" value="Pept_cys_AS"/>
</dbReference>
<evidence type="ECO:0000256" key="3">
    <source>
        <dbReference type="SAM" id="SignalP"/>
    </source>
</evidence>
<keyword evidence="2" id="KW-1015">Disulfide bond</keyword>
<keyword evidence="5" id="KW-0645">Protease</keyword>
<dbReference type="AlphaFoldDB" id="A0AAX4P729"/>
<organism evidence="5 6">
    <name type="scientific">Chloropicon roscoffensis</name>
    <dbReference type="NCBI Taxonomy" id="1461544"/>
    <lineage>
        <taxon>Eukaryota</taxon>
        <taxon>Viridiplantae</taxon>
        <taxon>Chlorophyta</taxon>
        <taxon>Chloropicophyceae</taxon>
        <taxon>Chloropicales</taxon>
        <taxon>Chloropicaceae</taxon>
        <taxon>Chloropicon</taxon>
    </lineage>
</organism>
<evidence type="ECO:0000313" key="5">
    <source>
        <dbReference type="EMBL" id="WZN61821.1"/>
    </source>
</evidence>
<dbReference type="PROSITE" id="PS00640">
    <property type="entry name" value="THIOL_PROTEASE_ASN"/>
    <property type="match status" value="1"/>
</dbReference>
<dbReference type="PROSITE" id="PS00139">
    <property type="entry name" value="THIOL_PROTEASE_CYS"/>
    <property type="match status" value="1"/>
</dbReference>
<dbReference type="Gene3D" id="3.90.70.10">
    <property type="entry name" value="Cysteine proteinases"/>
    <property type="match status" value="1"/>
</dbReference>
<keyword evidence="3" id="KW-0732">Signal</keyword>
<comment type="similarity">
    <text evidence="1">Belongs to the peptidase C1 family.</text>
</comment>
<dbReference type="CDD" id="cd02620">
    <property type="entry name" value="Peptidase_C1A_CathepsinB"/>
    <property type="match status" value="1"/>
</dbReference>
<dbReference type="PANTHER" id="PTHR12411">
    <property type="entry name" value="CYSTEINE PROTEASE FAMILY C1-RELATED"/>
    <property type="match status" value="1"/>
</dbReference>
<evidence type="ECO:0000256" key="1">
    <source>
        <dbReference type="ARBA" id="ARBA00008455"/>
    </source>
</evidence>
<dbReference type="InterPro" id="IPR013128">
    <property type="entry name" value="Peptidase_C1A"/>
</dbReference>
<evidence type="ECO:0000256" key="2">
    <source>
        <dbReference type="ARBA" id="ARBA00023157"/>
    </source>
</evidence>
<dbReference type="SUPFAM" id="SSF54001">
    <property type="entry name" value="Cysteine proteinases"/>
    <property type="match status" value="1"/>
</dbReference>
<dbReference type="InterPro" id="IPR000668">
    <property type="entry name" value="Peptidase_C1A_C"/>
</dbReference>
<dbReference type="PROSITE" id="PS00639">
    <property type="entry name" value="THIOL_PROTEASE_HIS"/>
    <property type="match status" value="1"/>
</dbReference>